<proteinExistence type="predicted"/>
<dbReference type="InParanoid" id="A0A162PSM8"/>
<keyword evidence="2" id="KW-1185">Reference proteome</keyword>
<dbReference type="RefSeq" id="XP_018293647.1">
    <property type="nucleotide sequence ID" value="XM_018438367.1"/>
</dbReference>
<dbReference type="SUPFAM" id="SSF50370">
    <property type="entry name" value="Ricin B-like lectins"/>
    <property type="match status" value="1"/>
</dbReference>
<dbReference type="Proteomes" id="UP000077315">
    <property type="component" value="Unassembled WGS sequence"/>
</dbReference>
<dbReference type="OrthoDB" id="2345540at2759"/>
<protein>
    <submittedName>
        <fullName evidence="1">Carbohydrate-binding module family 13 protein</fullName>
    </submittedName>
</protein>
<dbReference type="AlphaFoldDB" id="A0A162PSM8"/>
<dbReference type="EMBL" id="KV440977">
    <property type="protein sequence ID" value="OAD75607.1"/>
    <property type="molecule type" value="Genomic_DNA"/>
</dbReference>
<dbReference type="VEuPathDB" id="FungiDB:PHYBLDRAFT_180843"/>
<accession>A0A162PSM8</accession>
<name>A0A162PSM8_PHYB8</name>
<organism evidence="1 2">
    <name type="scientific">Phycomyces blakesleeanus (strain ATCC 8743b / DSM 1359 / FGSC 10004 / NBRC 33097 / NRRL 1555)</name>
    <dbReference type="NCBI Taxonomy" id="763407"/>
    <lineage>
        <taxon>Eukaryota</taxon>
        <taxon>Fungi</taxon>
        <taxon>Fungi incertae sedis</taxon>
        <taxon>Mucoromycota</taxon>
        <taxon>Mucoromycotina</taxon>
        <taxon>Mucoromycetes</taxon>
        <taxon>Mucorales</taxon>
        <taxon>Phycomycetaceae</taxon>
        <taxon>Phycomyces</taxon>
    </lineage>
</organism>
<dbReference type="InterPro" id="IPR035992">
    <property type="entry name" value="Ricin_B-like_lectins"/>
</dbReference>
<reference evidence="2" key="1">
    <citation type="submission" date="2015-06" db="EMBL/GenBank/DDBJ databases">
        <title>Expansion of signal transduction pathways in fungi by whole-genome duplication.</title>
        <authorList>
            <consortium name="DOE Joint Genome Institute"/>
            <person name="Corrochano L.M."/>
            <person name="Kuo A."/>
            <person name="Marcet-Houben M."/>
            <person name="Polaino S."/>
            <person name="Salamov A."/>
            <person name="Villalobos J.M."/>
            <person name="Alvarez M.I."/>
            <person name="Avalos J."/>
            <person name="Benito E.P."/>
            <person name="Benoit I."/>
            <person name="Burger G."/>
            <person name="Camino L.P."/>
            <person name="Canovas D."/>
            <person name="Cerda-Olmedo E."/>
            <person name="Cheng J.-F."/>
            <person name="Dominguez A."/>
            <person name="Elias M."/>
            <person name="Eslava A.P."/>
            <person name="Glaser F."/>
            <person name="Grimwood J."/>
            <person name="Gutierrez G."/>
            <person name="Heitman J."/>
            <person name="Henrissat B."/>
            <person name="Iturriaga E.A."/>
            <person name="Lang B.F."/>
            <person name="Lavin J.L."/>
            <person name="Lee S."/>
            <person name="Li W."/>
            <person name="Lindquist E."/>
            <person name="Lopez-Garcia S."/>
            <person name="Luque E.M."/>
            <person name="Marcos A.T."/>
            <person name="Martin J."/>
            <person name="McCluskey K."/>
            <person name="Medina H.R."/>
            <person name="Miralles-Duran A."/>
            <person name="Miyazaki A."/>
            <person name="Munoz-Torres E."/>
            <person name="Oguiza J.A."/>
            <person name="Ohm R."/>
            <person name="Olmedo M."/>
            <person name="Orejas M."/>
            <person name="Ortiz-Castellanos L."/>
            <person name="Pisabarro A.G."/>
            <person name="Rodriguez-Romero J."/>
            <person name="Ruiz-Herrera J."/>
            <person name="Ruiz-Vazquez R."/>
            <person name="Sanz C."/>
            <person name="Schackwitz W."/>
            <person name="Schmutz J."/>
            <person name="Shahriari M."/>
            <person name="Shelest E."/>
            <person name="Silva-Franco F."/>
            <person name="Soanes D."/>
            <person name="Syed K."/>
            <person name="Tagua V.G."/>
            <person name="Talbot N.J."/>
            <person name="Thon M."/>
            <person name="De vries R.P."/>
            <person name="Wiebenga A."/>
            <person name="Yadav J.S."/>
            <person name="Braun E.L."/>
            <person name="Baker S."/>
            <person name="Garre V."/>
            <person name="Horwitz B."/>
            <person name="Torres-Martinez S."/>
            <person name="Idnurm A."/>
            <person name="Herrera-Estrella A."/>
            <person name="Gabaldon T."/>
            <person name="Grigoriev I.V."/>
        </authorList>
    </citation>
    <scope>NUCLEOTIDE SEQUENCE [LARGE SCALE GENOMIC DNA]</scope>
    <source>
        <strain evidence="2">NRRL 1555(-)</strain>
    </source>
</reference>
<dbReference type="PROSITE" id="PS50231">
    <property type="entry name" value="RICIN_B_LECTIN"/>
    <property type="match status" value="1"/>
</dbReference>
<dbReference type="GeneID" id="28999273"/>
<gene>
    <name evidence="1" type="ORF">PHYBLDRAFT_180843</name>
</gene>
<evidence type="ECO:0000313" key="1">
    <source>
        <dbReference type="EMBL" id="OAD75607.1"/>
    </source>
</evidence>
<sequence>MTSHIDTSNWFYIQSAATGDVISADTHTTDLLRSQVYVCPPKQIDEELWKWDGRFIVNKATEMVLDIRKGRLRLIEDTEICLYNRKEIDQAHNQMWGINEDTSDCFGRPQPGIFLYSHYNNDWVLDIQANPDGANKLILFPHQNIDNDNQRWSLISASELEHPLSRIPTLLSSPNSATDYSSPSNSLPSTPVHELTLGEFSGGLSPAKRGSQSSVTMITIDAYKESHRMVYLESNPRLSDKAIAMAAAYQTWQHWKHDQPHPTMTFVDSQDVRSELQTLAQAEASLVFDQCDQLSNHKETALSLASRLIIQLYENPSSP</sequence>
<evidence type="ECO:0000313" key="2">
    <source>
        <dbReference type="Proteomes" id="UP000077315"/>
    </source>
</evidence>
<dbReference type="Gene3D" id="2.80.10.50">
    <property type="match status" value="1"/>
</dbReference>